<dbReference type="EMBL" id="JAVDVQ010000006">
    <property type="protein sequence ID" value="MDR7082479.1"/>
    <property type="molecule type" value="Genomic_DNA"/>
</dbReference>
<dbReference type="Proteomes" id="UP001252243">
    <property type="component" value="Unassembled WGS sequence"/>
</dbReference>
<feature type="transmembrane region" description="Helical" evidence="7">
    <location>
        <begin position="102"/>
        <end position="122"/>
    </location>
</feature>
<dbReference type="InterPro" id="IPR052053">
    <property type="entry name" value="IM_YidH-like"/>
</dbReference>
<gene>
    <name evidence="9" type="ORF">J2X01_001768</name>
</gene>
<evidence type="ECO:0000256" key="4">
    <source>
        <dbReference type="ARBA" id="ARBA00022989"/>
    </source>
</evidence>
<keyword evidence="3 7" id="KW-0812">Transmembrane</keyword>
<accession>A0ABU1UBA6</accession>
<evidence type="ECO:0000256" key="6">
    <source>
        <dbReference type="SAM" id="MobiDB-lite"/>
    </source>
</evidence>
<protein>
    <submittedName>
        <fullName evidence="9">Membrane protein</fullName>
    </submittedName>
</protein>
<evidence type="ECO:0000256" key="1">
    <source>
        <dbReference type="ARBA" id="ARBA00004651"/>
    </source>
</evidence>
<name>A0ABU1UBA6_9MICC</name>
<dbReference type="PANTHER" id="PTHR34187:SF2">
    <property type="entry name" value="DUF202 DOMAIN-CONTAINING PROTEIN"/>
    <property type="match status" value="1"/>
</dbReference>
<keyword evidence="2" id="KW-1003">Cell membrane</keyword>
<evidence type="ECO:0000256" key="3">
    <source>
        <dbReference type="ARBA" id="ARBA00022692"/>
    </source>
</evidence>
<feature type="region of interest" description="Disordered" evidence="6">
    <location>
        <begin position="1"/>
        <end position="38"/>
    </location>
</feature>
<keyword evidence="10" id="KW-1185">Reference proteome</keyword>
<feature type="compositionally biased region" description="Low complexity" evidence="6">
    <location>
        <begin position="13"/>
        <end position="37"/>
    </location>
</feature>
<organism evidence="9 10">
    <name type="scientific">Arthrobacter ginsengisoli</name>
    <dbReference type="NCBI Taxonomy" id="1356565"/>
    <lineage>
        <taxon>Bacteria</taxon>
        <taxon>Bacillati</taxon>
        <taxon>Actinomycetota</taxon>
        <taxon>Actinomycetes</taxon>
        <taxon>Micrococcales</taxon>
        <taxon>Micrococcaceae</taxon>
        <taxon>Arthrobacter</taxon>
    </lineage>
</organism>
<evidence type="ECO:0000313" key="9">
    <source>
        <dbReference type="EMBL" id="MDR7082479.1"/>
    </source>
</evidence>
<feature type="transmembrane region" description="Helical" evidence="7">
    <location>
        <begin position="69"/>
        <end position="90"/>
    </location>
</feature>
<evidence type="ECO:0000256" key="5">
    <source>
        <dbReference type="ARBA" id="ARBA00023136"/>
    </source>
</evidence>
<reference evidence="9 10" key="1">
    <citation type="submission" date="2023-07" db="EMBL/GenBank/DDBJ databases">
        <title>Sorghum-associated microbial communities from plants grown in Nebraska, USA.</title>
        <authorList>
            <person name="Schachtman D."/>
        </authorList>
    </citation>
    <scope>NUCLEOTIDE SEQUENCE [LARGE SCALE GENOMIC DNA]</scope>
    <source>
        <strain evidence="9 10">BE167</strain>
    </source>
</reference>
<comment type="caution">
    <text evidence="9">The sequence shown here is derived from an EMBL/GenBank/DDBJ whole genome shotgun (WGS) entry which is preliminary data.</text>
</comment>
<dbReference type="PANTHER" id="PTHR34187">
    <property type="entry name" value="FGR18P"/>
    <property type="match status" value="1"/>
</dbReference>
<feature type="domain" description="DUF202" evidence="8">
    <location>
        <begin position="60"/>
        <end position="127"/>
    </location>
</feature>
<comment type="subcellular location">
    <subcellularLocation>
        <location evidence="1">Cell membrane</location>
        <topology evidence="1">Multi-pass membrane protein</topology>
    </subcellularLocation>
</comment>
<feature type="transmembrane region" description="Helical" evidence="7">
    <location>
        <begin position="134"/>
        <end position="159"/>
    </location>
</feature>
<dbReference type="RefSeq" id="WP_310055759.1">
    <property type="nucleotide sequence ID" value="NZ_JAVDVQ010000006.1"/>
</dbReference>
<sequence length="163" mass="16819">MTEQEEPQDQSPAGAEASAGKASAASGTGAAAAGAVSGRDRRRRGISAWALGGGTDPDPRFTLANERTFLAWIRTSLALVAGGIAVEAFTSELFSPELRKTVSVLLLLLGLLTGGGSFFRWLNVERAMRRQAPLPAPLIAPILAAGGALVAALLIVFVIGRPV</sequence>
<evidence type="ECO:0000256" key="7">
    <source>
        <dbReference type="SAM" id="Phobius"/>
    </source>
</evidence>
<evidence type="ECO:0000256" key="2">
    <source>
        <dbReference type="ARBA" id="ARBA00022475"/>
    </source>
</evidence>
<dbReference type="Pfam" id="PF02656">
    <property type="entry name" value="DUF202"/>
    <property type="match status" value="1"/>
</dbReference>
<dbReference type="InterPro" id="IPR003807">
    <property type="entry name" value="DUF202"/>
</dbReference>
<evidence type="ECO:0000313" key="10">
    <source>
        <dbReference type="Proteomes" id="UP001252243"/>
    </source>
</evidence>
<keyword evidence="4 7" id="KW-1133">Transmembrane helix</keyword>
<keyword evidence="5 7" id="KW-0472">Membrane</keyword>
<proteinExistence type="predicted"/>
<evidence type="ECO:0000259" key="8">
    <source>
        <dbReference type="Pfam" id="PF02656"/>
    </source>
</evidence>